<dbReference type="InterPro" id="IPR002678">
    <property type="entry name" value="DUF34/NIF3"/>
</dbReference>
<dbReference type="Pfam" id="PF01784">
    <property type="entry name" value="DUF34_NIF3"/>
    <property type="match status" value="1"/>
</dbReference>
<feature type="binding site" evidence="1">
    <location>
        <position position="86"/>
    </location>
    <ligand>
        <name>a divalent metal cation</name>
        <dbReference type="ChEBI" id="CHEBI:60240"/>
        <label>1</label>
    </ligand>
</feature>
<dbReference type="GO" id="GO:0005737">
    <property type="term" value="C:cytoplasm"/>
    <property type="evidence" value="ECO:0007669"/>
    <property type="project" value="TreeGrafter"/>
</dbReference>
<reference evidence="2 3" key="1">
    <citation type="submission" date="2021-06" db="EMBL/GenBank/DDBJ databases">
        <title>Complete genome sequence of the secondary alcohol utilizing methanogen Methanospirillum hungatei strain GP1.</title>
        <authorList>
            <person name="Day L.A."/>
            <person name="Costa K.C."/>
        </authorList>
    </citation>
    <scope>NUCLEOTIDE SEQUENCE [LARGE SCALE GENOMIC DNA]</scope>
    <source>
        <strain evidence="2 3">GP1</strain>
    </source>
</reference>
<accession>A0A8F5VN02</accession>
<keyword evidence="1" id="KW-0479">Metal-binding</keyword>
<feature type="binding site" evidence="1">
    <location>
        <position position="210"/>
    </location>
    <ligand>
        <name>a divalent metal cation</name>
        <dbReference type="ChEBI" id="CHEBI:60240"/>
        <label>1</label>
    </ligand>
</feature>
<sequence length="246" mass="27400">MKASELFQIIEQEIPLKLAMKGDIVGYIGTIDPAIFYVQNILVLMDYISPSPLENEYYNQFDLLILHHPPITIPLIPTYVIHSNWDIIQGGACDALADCLHIVPESLLDDENKLGRIGQILNGPVSLERFIRELQKKLRIMDIRIVNYNNLKMIKKVALVSGFGLNSKLIQIAIEKKVDVFVSGDMTHPGAILAKAAGLTLIDATHYATEFPGLCRLGNFIATLGPNVIVRNEALPWQNIMNTLSV</sequence>
<evidence type="ECO:0000313" key="2">
    <source>
        <dbReference type="EMBL" id="QXO95794.1"/>
    </source>
</evidence>
<organism evidence="2 3">
    <name type="scientific">Methanospirillum hungatei</name>
    <dbReference type="NCBI Taxonomy" id="2203"/>
    <lineage>
        <taxon>Archaea</taxon>
        <taxon>Methanobacteriati</taxon>
        <taxon>Methanobacteriota</taxon>
        <taxon>Stenosarchaea group</taxon>
        <taxon>Methanomicrobia</taxon>
        <taxon>Methanomicrobiales</taxon>
        <taxon>Methanospirillaceae</taxon>
        <taxon>Methanospirillum</taxon>
    </lineage>
</organism>
<feature type="binding site" evidence="1">
    <location>
        <position position="206"/>
    </location>
    <ligand>
        <name>a divalent metal cation</name>
        <dbReference type="ChEBI" id="CHEBI:60240"/>
        <label>1</label>
    </ligand>
</feature>
<protein>
    <submittedName>
        <fullName evidence="2">Nif3-like dinuclear metal center hexameric protein</fullName>
    </submittedName>
</protein>
<dbReference type="OrthoDB" id="85198at2157"/>
<dbReference type="EMBL" id="CP077107">
    <property type="protein sequence ID" value="QXO95794.1"/>
    <property type="molecule type" value="Genomic_DNA"/>
</dbReference>
<name>A0A8F5VN02_METHU</name>
<feature type="binding site" evidence="1">
    <location>
        <position position="68"/>
    </location>
    <ligand>
        <name>a divalent metal cation</name>
        <dbReference type="ChEBI" id="CHEBI:60240"/>
        <label>1</label>
    </ligand>
</feature>
<dbReference type="NCBIfam" id="TIGR00486">
    <property type="entry name" value="YbgI_SA1388"/>
    <property type="match status" value="1"/>
</dbReference>
<dbReference type="PANTHER" id="PTHR13799">
    <property type="entry name" value="NGG1 INTERACTING FACTOR 3"/>
    <property type="match status" value="1"/>
</dbReference>
<dbReference type="GO" id="GO:0046872">
    <property type="term" value="F:metal ion binding"/>
    <property type="evidence" value="ECO:0007669"/>
    <property type="project" value="UniProtKB-KW"/>
</dbReference>
<evidence type="ECO:0000256" key="1">
    <source>
        <dbReference type="PIRSR" id="PIRSR602678-1"/>
    </source>
</evidence>
<gene>
    <name evidence="2" type="ORF">KSK55_05235</name>
</gene>
<dbReference type="Proteomes" id="UP000694228">
    <property type="component" value="Chromosome"/>
</dbReference>
<proteinExistence type="predicted"/>
<dbReference type="PANTHER" id="PTHR13799:SF14">
    <property type="entry name" value="GTP CYCLOHYDROLASE 1 TYPE 2 HOMOLOG"/>
    <property type="match status" value="1"/>
</dbReference>
<feature type="binding site" evidence="1">
    <location>
        <position position="67"/>
    </location>
    <ligand>
        <name>a divalent metal cation</name>
        <dbReference type="ChEBI" id="CHEBI:60240"/>
        <label>1</label>
    </ligand>
</feature>
<evidence type="ECO:0000313" key="3">
    <source>
        <dbReference type="Proteomes" id="UP000694228"/>
    </source>
</evidence>
<dbReference type="AlphaFoldDB" id="A0A8F5VN02"/>